<sequence length="287" mass="30347">MDQHSEITLPDGGTTALHVARADGPTPFVLVLPAMGVPAGYYGPFVDELARHGVTAGVADYPGRGGAHPLAGRGRDLGYTELAHEWLPAVVGSVREGHDGPVVALGHSLGGHVLAAHPAGDQPAVDAVVLIGSGSTHWRSQHGLKTLTQTQLIGTLSRVPGYWPGARFGFGGTQPMTLMREWAAFARTGRLAPRGRDVATGLRARRLPMLVVDLDNDTLAPPAAVDALVALFASADVERFTFTKAAGDPGKPVNHYSFARSPRDHRRAHRTLGARSGQDRPESCVIR</sequence>
<organism evidence="1 2">
    <name type="scientific">Janibacter limosus</name>
    <dbReference type="NCBI Taxonomy" id="53458"/>
    <lineage>
        <taxon>Bacteria</taxon>
        <taxon>Bacillati</taxon>
        <taxon>Actinomycetota</taxon>
        <taxon>Actinomycetes</taxon>
        <taxon>Micrococcales</taxon>
        <taxon>Intrasporangiaceae</taxon>
        <taxon>Janibacter</taxon>
    </lineage>
</organism>
<gene>
    <name evidence="1" type="ORF">LP422_14465</name>
</gene>
<proteinExistence type="predicted"/>
<evidence type="ECO:0000313" key="2">
    <source>
        <dbReference type="Proteomes" id="UP001059663"/>
    </source>
</evidence>
<name>A0AC61U1N3_9MICO</name>
<accession>A0AC61U1N3</accession>
<evidence type="ECO:0000313" key="1">
    <source>
        <dbReference type="EMBL" id="UUZ43903.1"/>
    </source>
</evidence>
<keyword evidence="1" id="KW-0378">Hydrolase</keyword>
<reference evidence="1" key="1">
    <citation type="submission" date="2021-11" db="EMBL/GenBank/DDBJ databases">
        <title>Study of the species diversity of bacterial strains isolated from a unique natural object - Shulgan-Tash cave (Bashkiria).</title>
        <authorList>
            <person name="Sazanova A.L."/>
            <person name="Chirak E.R."/>
            <person name="Safronova V.I."/>
        </authorList>
    </citation>
    <scope>NUCLEOTIDE SEQUENCE</scope>
    <source>
        <strain evidence="1">P1</strain>
    </source>
</reference>
<dbReference type="Proteomes" id="UP001059663">
    <property type="component" value="Chromosome"/>
</dbReference>
<protein>
    <submittedName>
        <fullName evidence="1">Alpha/beta hydrolase</fullName>
    </submittedName>
</protein>
<dbReference type="EMBL" id="CP087977">
    <property type="protein sequence ID" value="UUZ43903.1"/>
    <property type="molecule type" value="Genomic_DNA"/>
</dbReference>